<evidence type="ECO:0000313" key="14">
    <source>
        <dbReference type="EMBL" id="BBP89411.1"/>
    </source>
</evidence>
<evidence type="ECO:0000313" key="15">
    <source>
        <dbReference type="Proteomes" id="UP000464658"/>
    </source>
</evidence>
<keyword evidence="5 12" id="KW-0812">Transmembrane</keyword>
<organism evidence="14 15">
    <name type="scientific">Bacillus safensis</name>
    <dbReference type="NCBI Taxonomy" id="561879"/>
    <lineage>
        <taxon>Bacteria</taxon>
        <taxon>Bacillati</taxon>
        <taxon>Bacillota</taxon>
        <taxon>Bacilli</taxon>
        <taxon>Bacillales</taxon>
        <taxon>Bacillaceae</taxon>
        <taxon>Bacillus</taxon>
    </lineage>
</organism>
<evidence type="ECO:0000256" key="12">
    <source>
        <dbReference type="SAM" id="Phobius"/>
    </source>
</evidence>
<protein>
    <recommendedName>
        <fullName evidence="11">Regulating anti-sigma-W factor activity protease</fullName>
    </recommendedName>
</protein>
<keyword evidence="7" id="KW-0862">Zinc</keyword>
<dbReference type="InterPro" id="IPR008915">
    <property type="entry name" value="Peptidase_M50"/>
</dbReference>
<dbReference type="PANTHER" id="PTHR42837">
    <property type="entry name" value="REGULATOR OF SIGMA-E PROTEASE RSEP"/>
    <property type="match status" value="1"/>
</dbReference>
<evidence type="ECO:0000256" key="7">
    <source>
        <dbReference type="ARBA" id="ARBA00022833"/>
    </source>
</evidence>
<feature type="domain" description="PDZ" evidence="13">
    <location>
        <begin position="98"/>
        <end position="151"/>
    </location>
</feature>
<keyword evidence="6" id="KW-0378">Hydrolase</keyword>
<evidence type="ECO:0000256" key="5">
    <source>
        <dbReference type="ARBA" id="ARBA00022692"/>
    </source>
</evidence>
<proteinExistence type="inferred from homology"/>
<keyword evidence="9" id="KW-0482">Metalloprotease</keyword>
<dbReference type="GO" id="GO:0006508">
    <property type="term" value="P:proteolysis"/>
    <property type="evidence" value="ECO:0007669"/>
    <property type="project" value="UniProtKB-KW"/>
</dbReference>
<gene>
    <name evidence="14" type="ORF">BsIDN1_30290</name>
</gene>
<evidence type="ECO:0000256" key="11">
    <source>
        <dbReference type="ARBA" id="ARBA00032671"/>
    </source>
</evidence>
<comment type="similarity">
    <text evidence="3">Belongs to the peptidase M50B family.</text>
</comment>
<reference evidence="14 15" key="1">
    <citation type="submission" date="2019-12" db="EMBL/GenBank/DDBJ databases">
        <title>Full genome sequence of a Bacillus safensis strain isolated from commercially available natto in Indonesia.</title>
        <authorList>
            <person name="Yoshida M."/>
            <person name="Uomi M."/>
            <person name="Waturangi D."/>
            <person name="Ekaputri J.J."/>
            <person name="Setiamarga D.H.E."/>
        </authorList>
    </citation>
    <scope>NUCLEOTIDE SEQUENCE [LARGE SCALE GENOMIC DNA]</scope>
    <source>
        <strain evidence="14 15">IDN1</strain>
    </source>
</reference>
<dbReference type="InterPro" id="IPR001478">
    <property type="entry name" value="PDZ"/>
</dbReference>
<keyword evidence="4" id="KW-0645">Protease</keyword>
<dbReference type="Pfam" id="PF02163">
    <property type="entry name" value="Peptidase_M50"/>
    <property type="match status" value="1"/>
</dbReference>
<dbReference type="Gene3D" id="2.30.42.10">
    <property type="match status" value="1"/>
</dbReference>
<evidence type="ECO:0000256" key="1">
    <source>
        <dbReference type="ARBA" id="ARBA00001947"/>
    </source>
</evidence>
<comment type="cofactor">
    <cofactor evidence="1">
        <name>Zn(2+)</name>
        <dbReference type="ChEBI" id="CHEBI:29105"/>
    </cofactor>
</comment>
<dbReference type="Proteomes" id="UP000464658">
    <property type="component" value="Chromosome"/>
</dbReference>
<evidence type="ECO:0000256" key="4">
    <source>
        <dbReference type="ARBA" id="ARBA00022670"/>
    </source>
</evidence>
<dbReference type="EMBL" id="AP021906">
    <property type="protein sequence ID" value="BBP89411.1"/>
    <property type="molecule type" value="Genomic_DNA"/>
</dbReference>
<evidence type="ECO:0000256" key="8">
    <source>
        <dbReference type="ARBA" id="ARBA00022989"/>
    </source>
</evidence>
<evidence type="ECO:0000256" key="6">
    <source>
        <dbReference type="ARBA" id="ARBA00022801"/>
    </source>
</evidence>
<sequence>MIKKKYPDALVIEVEQIDLDHAMRISGYEAGNEDILTGYNVSQTSFYIADGEEIQIAPYNRQFGSKTVWQRIKAIAAGPIMNFILAYVILVALGFIQGVTVDDPVLGKLTKDGRAAEAGLMQGDHIVSINGEKMNSWTDVVQTVQKNPEKK</sequence>
<evidence type="ECO:0000256" key="10">
    <source>
        <dbReference type="ARBA" id="ARBA00023136"/>
    </source>
</evidence>
<evidence type="ECO:0000256" key="3">
    <source>
        <dbReference type="ARBA" id="ARBA00007931"/>
    </source>
</evidence>
<dbReference type="InterPro" id="IPR036034">
    <property type="entry name" value="PDZ_sf"/>
</dbReference>
<evidence type="ECO:0000256" key="9">
    <source>
        <dbReference type="ARBA" id="ARBA00023049"/>
    </source>
</evidence>
<keyword evidence="10 12" id="KW-0472">Membrane</keyword>
<keyword evidence="8 12" id="KW-1133">Transmembrane helix</keyword>
<comment type="subcellular location">
    <subcellularLocation>
        <location evidence="2">Membrane</location>
        <topology evidence="2">Multi-pass membrane protein</topology>
    </subcellularLocation>
</comment>
<evidence type="ECO:0000259" key="13">
    <source>
        <dbReference type="PROSITE" id="PS50106"/>
    </source>
</evidence>
<dbReference type="PANTHER" id="PTHR42837:SF2">
    <property type="entry name" value="MEMBRANE METALLOPROTEASE ARASP2, CHLOROPLASTIC-RELATED"/>
    <property type="match status" value="1"/>
</dbReference>
<evidence type="ECO:0000256" key="2">
    <source>
        <dbReference type="ARBA" id="ARBA00004141"/>
    </source>
</evidence>
<dbReference type="AlphaFoldDB" id="A0A5S9M934"/>
<dbReference type="PROSITE" id="PS50106">
    <property type="entry name" value="PDZ"/>
    <property type="match status" value="1"/>
</dbReference>
<dbReference type="GO" id="GO:0016020">
    <property type="term" value="C:membrane"/>
    <property type="evidence" value="ECO:0007669"/>
    <property type="project" value="UniProtKB-SubCell"/>
</dbReference>
<name>A0A5S9M934_BACIA</name>
<dbReference type="GO" id="GO:0004222">
    <property type="term" value="F:metalloendopeptidase activity"/>
    <property type="evidence" value="ECO:0007669"/>
    <property type="project" value="InterPro"/>
</dbReference>
<feature type="transmembrane region" description="Helical" evidence="12">
    <location>
        <begin position="74"/>
        <end position="96"/>
    </location>
</feature>
<dbReference type="InterPro" id="IPR004387">
    <property type="entry name" value="Pept_M50_Zn"/>
</dbReference>
<dbReference type="SUPFAM" id="SSF50156">
    <property type="entry name" value="PDZ domain-like"/>
    <property type="match status" value="1"/>
</dbReference>
<accession>A0A5S9M934</accession>